<accession>A0A386AYH2</accession>
<proteinExistence type="predicted"/>
<reference evidence="2" key="1">
    <citation type="submission" date="2018-07" db="EMBL/GenBank/DDBJ databases">
        <authorList>
            <person name="Quirk P.G."/>
            <person name="Krulwich T.A."/>
        </authorList>
    </citation>
    <scope>NUCLEOTIDE SEQUENCE</scope>
</reference>
<keyword evidence="2" id="KW-0934">Plastid</keyword>
<protein>
    <submittedName>
        <fullName evidence="2">Uncharacterized protein</fullName>
    </submittedName>
</protein>
<evidence type="ECO:0000313" key="2">
    <source>
        <dbReference type="EMBL" id="AYC64483.1"/>
    </source>
</evidence>
<gene>
    <name evidence="2" type="primary">orf273</name>
</gene>
<dbReference type="AlphaFoldDB" id="A0A386AYH2"/>
<feature type="region of interest" description="Disordered" evidence="1">
    <location>
        <begin position="171"/>
        <end position="229"/>
    </location>
</feature>
<feature type="compositionally biased region" description="Basic and acidic residues" evidence="1">
    <location>
        <begin position="202"/>
        <end position="213"/>
    </location>
</feature>
<geneLocation type="chloroplast" evidence="2"/>
<evidence type="ECO:0000256" key="1">
    <source>
        <dbReference type="SAM" id="MobiDB-lite"/>
    </source>
</evidence>
<name>A0A386AYH2_9CHLO</name>
<sequence>MLNLKKKINEINELVNLVKVTSATSIDVPKKQLEIFNYCFQSYSGLCNLTKTQLDLMYHFQYLHIFHYQRYVGLNKLCNLVPDKKIQNYLKPTPTFLRNAFLEYPNMTFREWQELSKWPKLQTAKIYYALNQEELAMAEINGHVSDRLLNEREKEVCVQYIQNEAANALNALEMPTRSPEESETKNALGEWVSNEPEMPTRSPEESETNDKRYYSVSVDPRPPASSSPSPTTKWLLFGGVLLGVIAGIAVLVRTQTKFKIKKIINVTTKTYKI</sequence>
<reference evidence="2" key="2">
    <citation type="journal article" date="2019" name="Mol. Phylogenet. Evol.">
        <title>Reassessment of the classification of bryopsidales (chlorophyta) based on chloroplast phylogenomic analyses.</title>
        <authorList>
            <person name="Cremen M.C."/>
            <person name="Leliaert F."/>
            <person name="West J."/>
            <person name="Lam D.W."/>
            <person name="Shimada S."/>
            <person name="Lopez-Bautista J.M."/>
            <person name="Verbruggen H."/>
        </authorList>
    </citation>
    <scope>NUCLEOTIDE SEQUENCE</scope>
</reference>
<keyword evidence="2" id="KW-0150">Chloroplast</keyword>
<organism evidence="2">
    <name type="scientific">Pseudochlorodesmis sp. HV01306c</name>
    <dbReference type="NCBI Taxonomy" id="2358490"/>
    <lineage>
        <taxon>Eukaryota</taxon>
        <taxon>Viridiplantae</taxon>
        <taxon>Chlorophyta</taxon>
        <taxon>core chlorophytes</taxon>
        <taxon>Ulvophyceae</taxon>
        <taxon>TCBD clade</taxon>
        <taxon>Bryopsidales</taxon>
        <taxon>Bryopsidineae</taxon>
        <taxon>Bryopsidaceae</taxon>
        <taxon>Pseudochlorodesmis</taxon>
    </lineage>
</organism>
<dbReference type="EMBL" id="MH591097">
    <property type="protein sequence ID" value="AYC64483.1"/>
    <property type="molecule type" value="Genomic_DNA"/>
</dbReference>